<organism evidence="2 3">
    <name type="scientific">Reticulomyxa filosa</name>
    <dbReference type="NCBI Taxonomy" id="46433"/>
    <lineage>
        <taxon>Eukaryota</taxon>
        <taxon>Sar</taxon>
        <taxon>Rhizaria</taxon>
        <taxon>Retaria</taxon>
        <taxon>Foraminifera</taxon>
        <taxon>Monothalamids</taxon>
        <taxon>Reticulomyxidae</taxon>
        <taxon>Reticulomyxa</taxon>
    </lineage>
</organism>
<reference evidence="2 3" key="1">
    <citation type="journal article" date="2013" name="Curr. Biol.">
        <title>The Genome of the Foraminiferan Reticulomyxa filosa.</title>
        <authorList>
            <person name="Glockner G."/>
            <person name="Hulsmann N."/>
            <person name="Schleicher M."/>
            <person name="Noegel A.A."/>
            <person name="Eichinger L."/>
            <person name="Gallinger C."/>
            <person name="Pawlowski J."/>
            <person name="Sierra R."/>
            <person name="Euteneuer U."/>
            <person name="Pillet L."/>
            <person name="Moustafa A."/>
            <person name="Platzer M."/>
            <person name="Groth M."/>
            <person name="Szafranski K."/>
            <person name="Schliwa M."/>
        </authorList>
    </citation>
    <scope>NUCLEOTIDE SEQUENCE [LARGE SCALE GENOMIC DNA]</scope>
</reference>
<feature type="non-terminal residue" evidence="2">
    <location>
        <position position="1"/>
    </location>
</feature>
<keyword evidence="1" id="KW-0812">Transmembrane</keyword>
<keyword evidence="1" id="KW-0472">Membrane</keyword>
<evidence type="ECO:0000313" key="2">
    <source>
        <dbReference type="EMBL" id="ETO32276.1"/>
    </source>
</evidence>
<dbReference type="Proteomes" id="UP000023152">
    <property type="component" value="Unassembled WGS sequence"/>
</dbReference>
<feature type="transmembrane region" description="Helical" evidence="1">
    <location>
        <begin position="175"/>
        <end position="199"/>
    </location>
</feature>
<keyword evidence="1" id="KW-1133">Transmembrane helix</keyword>
<sequence length="209" mass="25018">DKKTNGGKNGSVMWLEKYEYWVHIYSCQLHLFQQRPSEAWGHLTKAIEMAKLLKTTHAQYSGTEEKEKDKDIRNINDRLDFARLLFCKAQYEVTKQGLQYLSQSQKQLYQTHKNNPQKSAQFCVDITFIYICIYVYIHICIYVYIYLFIYFSHFYFISFTNFIQSTPFINICSHVGVQFIPLLFVIAIVIIIYNCYNYYNYQLPIDYLK</sequence>
<proteinExistence type="predicted"/>
<keyword evidence="3" id="KW-1185">Reference proteome</keyword>
<evidence type="ECO:0000256" key="1">
    <source>
        <dbReference type="SAM" id="Phobius"/>
    </source>
</evidence>
<comment type="caution">
    <text evidence="2">The sequence shown here is derived from an EMBL/GenBank/DDBJ whole genome shotgun (WGS) entry which is preliminary data.</text>
</comment>
<dbReference type="EMBL" id="ASPP01004330">
    <property type="protein sequence ID" value="ETO32276.1"/>
    <property type="molecule type" value="Genomic_DNA"/>
</dbReference>
<gene>
    <name evidence="2" type="ORF">RFI_04840</name>
</gene>
<accession>X6P228</accession>
<name>X6P228_RETFI</name>
<dbReference type="AlphaFoldDB" id="X6P228"/>
<protein>
    <submittedName>
        <fullName evidence="2">Uncharacterized protein</fullName>
    </submittedName>
</protein>
<evidence type="ECO:0000313" key="3">
    <source>
        <dbReference type="Proteomes" id="UP000023152"/>
    </source>
</evidence>